<comment type="caution">
    <text evidence="1">The sequence shown here is derived from an EMBL/GenBank/DDBJ whole genome shotgun (WGS) entry which is preliminary data.</text>
</comment>
<sequence>MIIQIKGNVTYPITLDPTVWIFDDRKIKWEDAFSVGYESEVEEDEVTEHNNRIRPPVHNSVTKQNKKDVLNHSYVMPIIEFLGHAEVSNDAKEAILESDTTSTTITLDQLEQSLLLFAVDGSVVKDQGPAHLYFDDGSNREHPIKGIKKIHIQ</sequence>
<dbReference type="Proteomes" id="UP000012283">
    <property type="component" value="Unassembled WGS sequence"/>
</dbReference>
<dbReference type="PATRIC" id="fig|1308866.3.peg.296"/>
<dbReference type="eggNOG" id="COG2041">
    <property type="taxonomic scope" value="Bacteria"/>
</dbReference>
<evidence type="ECO:0008006" key="3">
    <source>
        <dbReference type="Google" id="ProtNLM"/>
    </source>
</evidence>
<evidence type="ECO:0000313" key="1">
    <source>
        <dbReference type="EMBL" id="ENH98364.1"/>
    </source>
</evidence>
<accession>N4WGH7</accession>
<proteinExistence type="predicted"/>
<reference evidence="1 2" key="1">
    <citation type="submission" date="2013-03" db="EMBL/GenBank/DDBJ databases">
        <title>Draft genome sequence of Gracibacillus halophilus YIM-C55.5, a moderately halophilic and thermophilic organism from the Xiaochaidamu salt lake.</title>
        <authorList>
            <person name="Sugumar T."/>
            <person name="Polireddy D.R."/>
            <person name="Antony A."/>
            <person name="Madhava Y.R."/>
            <person name="Sivakumar N."/>
        </authorList>
    </citation>
    <scope>NUCLEOTIDE SEQUENCE [LARGE SCALE GENOMIC DNA]</scope>
    <source>
        <strain evidence="1 2">YIM-C55.5</strain>
    </source>
</reference>
<dbReference type="EMBL" id="APML01000004">
    <property type="protein sequence ID" value="ENH98364.1"/>
    <property type="molecule type" value="Genomic_DNA"/>
</dbReference>
<name>N4WGH7_9BACI</name>
<gene>
    <name evidence="1" type="ORF">J416_01464</name>
</gene>
<dbReference type="STRING" id="1308866.J416_01464"/>
<dbReference type="AlphaFoldDB" id="N4WGH7"/>
<dbReference type="RefSeq" id="WP_003463278.1">
    <property type="nucleotide sequence ID" value="NZ_APML01000004.1"/>
</dbReference>
<organism evidence="1 2">
    <name type="scientific">Gracilibacillus halophilus YIM-C55.5</name>
    <dbReference type="NCBI Taxonomy" id="1308866"/>
    <lineage>
        <taxon>Bacteria</taxon>
        <taxon>Bacillati</taxon>
        <taxon>Bacillota</taxon>
        <taxon>Bacilli</taxon>
        <taxon>Bacillales</taxon>
        <taxon>Bacillaceae</taxon>
        <taxon>Gracilibacillus</taxon>
    </lineage>
</organism>
<keyword evidence="2" id="KW-1185">Reference proteome</keyword>
<dbReference type="OrthoDB" id="2404998at2"/>
<protein>
    <recommendedName>
        <fullName evidence="3">Peptidyl-prolyl cis-trans isomerase</fullName>
    </recommendedName>
</protein>
<evidence type="ECO:0000313" key="2">
    <source>
        <dbReference type="Proteomes" id="UP000012283"/>
    </source>
</evidence>